<proteinExistence type="predicted"/>
<feature type="transmembrane region" description="Helical" evidence="1">
    <location>
        <begin position="6"/>
        <end position="22"/>
    </location>
</feature>
<feature type="transmembrane region" description="Helical" evidence="1">
    <location>
        <begin position="96"/>
        <end position="115"/>
    </location>
</feature>
<keyword evidence="1" id="KW-1133">Transmembrane helix</keyword>
<evidence type="ECO:0000256" key="1">
    <source>
        <dbReference type="SAM" id="Phobius"/>
    </source>
</evidence>
<feature type="transmembrane region" description="Helical" evidence="1">
    <location>
        <begin position="66"/>
        <end position="84"/>
    </location>
</feature>
<evidence type="ECO:0000313" key="3">
    <source>
        <dbReference type="Proteomes" id="UP000540685"/>
    </source>
</evidence>
<feature type="transmembrane region" description="Helical" evidence="1">
    <location>
        <begin position="248"/>
        <end position="269"/>
    </location>
</feature>
<comment type="caution">
    <text evidence="2">The sequence shown here is derived from an EMBL/GenBank/DDBJ whole genome shotgun (WGS) entry which is preliminary data.</text>
</comment>
<dbReference type="RefSeq" id="WP_184541074.1">
    <property type="nucleotide sequence ID" value="NZ_JACHMP010000001.1"/>
</dbReference>
<feature type="transmembrane region" description="Helical" evidence="1">
    <location>
        <begin position="42"/>
        <end position="60"/>
    </location>
</feature>
<feature type="transmembrane region" description="Helical" evidence="1">
    <location>
        <begin position="212"/>
        <end position="236"/>
    </location>
</feature>
<accession>A0A7W9IJ98</accession>
<dbReference type="NCBIfam" id="NF038012">
    <property type="entry name" value="DMT_1"/>
    <property type="match status" value="1"/>
</dbReference>
<gene>
    <name evidence="2" type="ORF">F4562_004794</name>
</gene>
<name>A0A7W9IJ98_9ACTN</name>
<reference evidence="2 3" key="1">
    <citation type="submission" date="2020-08" db="EMBL/GenBank/DDBJ databases">
        <title>Sequencing the genomes of 1000 actinobacteria strains.</title>
        <authorList>
            <person name="Klenk H.-P."/>
        </authorList>
    </citation>
    <scope>NUCLEOTIDE SEQUENCE [LARGE SCALE GENOMIC DNA]</scope>
    <source>
        <strain evidence="2 3">DSM 46887</strain>
    </source>
</reference>
<evidence type="ECO:0000313" key="2">
    <source>
        <dbReference type="EMBL" id="MBB5821732.1"/>
    </source>
</evidence>
<feature type="transmembrane region" description="Helical" evidence="1">
    <location>
        <begin position="127"/>
        <end position="145"/>
    </location>
</feature>
<dbReference type="Proteomes" id="UP000540685">
    <property type="component" value="Unassembled WGS sequence"/>
</dbReference>
<protein>
    <submittedName>
        <fullName evidence="2">Drug/metabolite transporter (DMT)-like permease</fullName>
    </submittedName>
</protein>
<keyword evidence="3" id="KW-1185">Reference proteome</keyword>
<dbReference type="InterPro" id="IPR037185">
    <property type="entry name" value="EmrE-like"/>
</dbReference>
<dbReference type="AlphaFoldDB" id="A0A7W9IJ98"/>
<dbReference type="PANTHER" id="PTHR40761:SF1">
    <property type="entry name" value="CONSERVED INTEGRAL MEMBRANE ALANINE VALINE AND LEUCINE RICH PROTEIN-RELATED"/>
    <property type="match status" value="1"/>
</dbReference>
<keyword evidence="1" id="KW-0812">Transmembrane</keyword>
<keyword evidence="1" id="KW-0472">Membrane</keyword>
<feature type="transmembrane region" description="Helical" evidence="1">
    <location>
        <begin position="154"/>
        <end position="174"/>
    </location>
</feature>
<dbReference type="EMBL" id="JACHMP010000001">
    <property type="protein sequence ID" value="MBB5821732.1"/>
    <property type="molecule type" value="Genomic_DNA"/>
</dbReference>
<feature type="transmembrane region" description="Helical" evidence="1">
    <location>
        <begin position="186"/>
        <end position="205"/>
    </location>
</feature>
<sequence>MTWIGVSIALVGALGYALGAALQQFEAVSEGASLKLMRRPRWWIGGVIGFTGASLHAVALSFAPLVAIQPISVLTLVFAVPLAALLHGRRPHRGELVGSIAVAAGLLGLLLLVPTHSVTPHMTNPEAFAFLGTVGAVVLLAHLAGRKATGIPKVLLLSVAAGAVTASVSTFVRVVGGNFHGDFANLLTWFSLAVPILLICAVVLLQKSYEVGYFGIAYAAVQVVDPITSILAGALLLDEAMPSGWSNVVPALFAAAVLIWGTITLARLAPDKGVPAEIREQVKTPVAS</sequence>
<dbReference type="PANTHER" id="PTHR40761">
    <property type="entry name" value="CONSERVED INTEGRAL MEMBRANE ALANINE VALINE AND LEUCINE RICH PROTEIN-RELATED"/>
    <property type="match status" value="1"/>
</dbReference>
<dbReference type="SUPFAM" id="SSF103481">
    <property type="entry name" value="Multidrug resistance efflux transporter EmrE"/>
    <property type="match status" value="1"/>
</dbReference>
<organism evidence="2 3">
    <name type="scientific">Streptosporangium becharense</name>
    <dbReference type="NCBI Taxonomy" id="1816182"/>
    <lineage>
        <taxon>Bacteria</taxon>
        <taxon>Bacillati</taxon>
        <taxon>Actinomycetota</taxon>
        <taxon>Actinomycetes</taxon>
        <taxon>Streptosporangiales</taxon>
        <taxon>Streptosporangiaceae</taxon>
        <taxon>Streptosporangium</taxon>
    </lineage>
</organism>